<evidence type="ECO:0008006" key="6">
    <source>
        <dbReference type="Google" id="ProtNLM"/>
    </source>
</evidence>
<dbReference type="Proteomes" id="UP000809273">
    <property type="component" value="Unassembled WGS sequence"/>
</dbReference>
<dbReference type="AlphaFoldDB" id="A0A9D8KAP6"/>
<dbReference type="PANTHER" id="PTHR39082:SF1">
    <property type="entry name" value="SCAVENGER RECEPTOR CLASS A MEMBER 3"/>
    <property type="match status" value="1"/>
</dbReference>
<accession>A0A9D8KAP6</accession>
<feature type="coiled-coil region" evidence="1">
    <location>
        <begin position="25"/>
        <end position="138"/>
    </location>
</feature>
<evidence type="ECO:0000313" key="4">
    <source>
        <dbReference type="EMBL" id="MBN1571764.1"/>
    </source>
</evidence>
<sequence length="241" mass="28119">MKEDIQQLINLQEIDLELETIRRERDQIPTKIASLNRELQDLETELASEKERLDEDEKEKKLKETELRDEEEKLKKSRDKLNAVKTNKEYKAVLKEVEDHNKQNSLLEERILVLMDQLDSLRNTVNGLESRLVERRAEIGTEVEGLTKKTEEIDKSIESKQDEREKLLAKIDPKYSENYNRLSKRLGGTVVVGVSRGICTGCYMNLPPQFFNEMLRDLDIKVCPNCSRLIFLKEDEAVKKA</sequence>
<dbReference type="Gene3D" id="1.10.287.1490">
    <property type="match status" value="1"/>
</dbReference>
<evidence type="ECO:0000259" key="2">
    <source>
        <dbReference type="Pfam" id="PF02591"/>
    </source>
</evidence>
<name>A0A9D8KAP6_9DELT</name>
<keyword evidence="1" id="KW-0175">Coiled coil</keyword>
<reference evidence="4" key="1">
    <citation type="journal article" date="2021" name="Environ. Microbiol.">
        <title>Genomic characterization of three novel Desulfobacterota classes expand the metabolic and phylogenetic diversity of the phylum.</title>
        <authorList>
            <person name="Murphy C.L."/>
            <person name="Biggerstaff J."/>
            <person name="Eichhorn A."/>
            <person name="Ewing E."/>
            <person name="Shahan R."/>
            <person name="Soriano D."/>
            <person name="Stewart S."/>
            <person name="VanMol K."/>
            <person name="Walker R."/>
            <person name="Walters P."/>
            <person name="Elshahed M.S."/>
            <person name="Youssef N.H."/>
        </authorList>
    </citation>
    <scope>NUCLEOTIDE SEQUENCE</scope>
    <source>
        <strain evidence="4">Zod_Metabat.24</strain>
    </source>
</reference>
<dbReference type="InterPro" id="IPR056003">
    <property type="entry name" value="CT398_CC_hairpin"/>
</dbReference>
<evidence type="ECO:0000259" key="3">
    <source>
        <dbReference type="Pfam" id="PF24481"/>
    </source>
</evidence>
<proteinExistence type="predicted"/>
<feature type="domain" description="CT398-like coiled coil hairpin" evidence="3">
    <location>
        <begin position="11"/>
        <end position="185"/>
    </location>
</feature>
<feature type="domain" description="C4-type zinc ribbon" evidence="2">
    <location>
        <begin position="199"/>
        <end position="229"/>
    </location>
</feature>
<dbReference type="PANTHER" id="PTHR39082">
    <property type="entry name" value="PHOSPHOLIPASE C-BETA-2-RELATED"/>
    <property type="match status" value="1"/>
</dbReference>
<evidence type="ECO:0000256" key="1">
    <source>
        <dbReference type="SAM" id="Coils"/>
    </source>
</evidence>
<organism evidence="4 5">
    <name type="scientific">Candidatus Zymogenus saltonus</name>
    <dbReference type="NCBI Taxonomy" id="2844893"/>
    <lineage>
        <taxon>Bacteria</taxon>
        <taxon>Deltaproteobacteria</taxon>
        <taxon>Candidatus Zymogenia</taxon>
        <taxon>Candidatus Zymogeniales</taxon>
        <taxon>Candidatus Zymogenaceae</taxon>
        <taxon>Candidatus Zymogenus</taxon>
    </lineage>
</organism>
<gene>
    <name evidence="4" type="ORF">JW984_01060</name>
</gene>
<dbReference type="Pfam" id="PF02591">
    <property type="entry name" value="Zn_ribbon_9"/>
    <property type="match status" value="1"/>
</dbReference>
<dbReference type="EMBL" id="JAFGIX010000004">
    <property type="protein sequence ID" value="MBN1571764.1"/>
    <property type="molecule type" value="Genomic_DNA"/>
</dbReference>
<reference evidence="4" key="2">
    <citation type="submission" date="2021-01" db="EMBL/GenBank/DDBJ databases">
        <authorList>
            <person name="Hahn C.R."/>
            <person name="Youssef N.H."/>
            <person name="Elshahed M."/>
        </authorList>
    </citation>
    <scope>NUCLEOTIDE SEQUENCE</scope>
    <source>
        <strain evidence="4">Zod_Metabat.24</strain>
    </source>
</reference>
<protein>
    <recommendedName>
        <fullName evidence="6">C4-type zinc ribbon domain-containing protein</fullName>
    </recommendedName>
</protein>
<dbReference type="InterPro" id="IPR052376">
    <property type="entry name" value="Oxidative_Scav/Glycosyltrans"/>
</dbReference>
<evidence type="ECO:0000313" key="5">
    <source>
        <dbReference type="Proteomes" id="UP000809273"/>
    </source>
</evidence>
<dbReference type="InterPro" id="IPR003743">
    <property type="entry name" value="Zf-RING_7"/>
</dbReference>
<dbReference type="Pfam" id="PF24481">
    <property type="entry name" value="CT398_CC"/>
    <property type="match status" value="1"/>
</dbReference>
<comment type="caution">
    <text evidence="4">The sequence shown here is derived from an EMBL/GenBank/DDBJ whole genome shotgun (WGS) entry which is preliminary data.</text>
</comment>